<dbReference type="Gene3D" id="3.40.50.300">
    <property type="entry name" value="P-loop containing nucleotide triphosphate hydrolases"/>
    <property type="match status" value="1"/>
</dbReference>
<dbReference type="GO" id="GO:0033314">
    <property type="term" value="P:mitotic DNA replication checkpoint signaling"/>
    <property type="evidence" value="ECO:0007669"/>
    <property type="project" value="TreeGrafter"/>
</dbReference>
<dbReference type="PANTHER" id="PTHR10763:SF26">
    <property type="entry name" value="CELL DIVISION CONTROL PROTEIN 6 HOMOLOG"/>
    <property type="match status" value="1"/>
</dbReference>
<dbReference type="InterPro" id="IPR036388">
    <property type="entry name" value="WH-like_DNA-bd_sf"/>
</dbReference>
<comment type="similarity">
    <text evidence="2">Belongs to the CDC6/cdc18 family.</text>
</comment>
<evidence type="ECO:0000256" key="1">
    <source>
        <dbReference type="ARBA" id="ARBA00004123"/>
    </source>
</evidence>
<protein>
    <recommendedName>
        <fullName evidence="13">Cell division control protein</fullName>
    </recommendedName>
</protein>
<dbReference type="InterPro" id="IPR016314">
    <property type="entry name" value="Cdc6/18"/>
</dbReference>
<evidence type="ECO:0000256" key="2">
    <source>
        <dbReference type="ARBA" id="ARBA00006184"/>
    </source>
</evidence>
<feature type="domain" description="Cdc6 C-terminal" evidence="8">
    <location>
        <begin position="296"/>
        <end position="382"/>
    </location>
</feature>
<feature type="compositionally biased region" description="Acidic residues" evidence="7">
    <location>
        <begin position="403"/>
        <end position="432"/>
    </location>
</feature>
<dbReference type="InterPro" id="IPR049945">
    <property type="entry name" value="AAA_22"/>
</dbReference>
<sequence length="432" mass="49429">MSIKDEDDFLVELVKAFSLHTSICHDNMVPARHKEEKFISDFISGCIKTNQGSALYVSGQPGTGKTLTALNRINSIPKRKCTTLFFNCMGMQDPANIYTELHNTLCKPKKKKTPGQSEMVSKIQQTICDPEESKMFCVILDEVDSLISRHNTVIYKLFEWPFEEDSKLILIGIANDLDLLEKSMPRLSKKQKKPAHLNFEAYKSDQIYQILKNRIESVTDDYEDAFQDEALQFIAKRIEKRRGDIRLALEICRTALEQKRIEFREDPSKLPESGSICTLDDVSKIMDSYFDNSFPDTIIQLPLHSQLLLISLLSCPLEMIFTILHQNYISNCKSINIKPVNKNEFFDVFSSVSSCGLVNIQDVNKEETKRKVSLVCGVSDVVNTLFRNRLLQPLVEGFKKDDSDDDDDDDDISLDDQDQDKDESTQMEEDDK</sequence>
<keyword evidence="4" id="KW-0235">DNA replication</keyword>
<feature type="domain" description="ORC1/DEAH AAA+ ATPase" evidence="9">
    <location>
        <begin position="51"/>
        <end position="174"/>
    </location>
</feature>
<dbReference type="InterPro" id="IPR027417">
    <property type="entry name" value="P-loop_NTPase"/>
</dbReference>
<evidence type="ECO:0000259" key="8">
    <source>
        <dbReference type="Pfam" id="PF09079"/>
    </source>
</evidence>
<keyword evidence="3" id="KW-0132">Cell division</keyword>
<dbReference type="OMA" id="CRLHDAF"/>
<dbReference type="Proteomes" id="UP000007797">
    <property type="component" value="Unassembled WGS sequence"/>
</dbReference>
<evidence type="ECO:0008006" key="13">
    <source>
        <dbReference type="Google" id="ProtNLM"/>
    </source>
</evidence>
<dbReference type="Pfam" id="PF22606">
    <property type="entry name" value="Cdc6-ORC-like_ATPase_lid"/>
    <property type="match status" value="1"/>
</dbReference>
<keyword evidence="12" id="KW-1185">Reference proteome</keyword>
<evidence type="ECO:0000256" key="3">
    <source>
        <dbReference type="ARBA" id="ARBA00022618"/>
    </source>
</evidence>
<evidence type="ECO:0000256" key="4">
    <source>
        <dbReference type="ARBA" id="ARBA00022705"/>
    </source>
</evidence>
<organism evidence="11 12">
    <name type="scientific">Cavenderia fasciculata</name>
    <name type="common">Slime mold</name>
    <name type="synonym">Dictyostelium fasciculatum</name>
    <dbReference type="NCBI Taxonomy" id="261658"/>
    <lineage>
        <taxon>Eukaryota</taxon>
        <taxon>Amoebozoa</taxon>
        <taxon>Evosea</taxon>
        <taxon>Eumycetozoa</taxon>
        <taxon>Dictyostelia</taxon>
        <taxon>Acytosteliales</taxon>
        <taxon>Cavenderiaceae</taxon>
        <taxon>Cavenderia</taxon>
    </lineage>
</organism>
<gene>
    <name evidence="11" type="ORF">DFA_07989</name>
</gene>
<dbReference type="AlphaFoldDB" id="F4Q4E6"/>
<dbReference type="InterPro" id="IPR015163">
    <property type="entry name" value="Cdc6_C"/>
</dbReference>
<dbReference type="GO" id="GO:0016887">
    <property type="term" value="F:ATP hydrolysis activity"/>
    <property type="evidence" value="ECO:0007669"/>
    <property type="project" value="InterPro"/>
</dbReference>
<evidence type="ECO:0000259" key="10">
    <source>
        <dbReference type="Pfam" id="PF22606"/>
    </source>
</evidence>
<dbReference type="GO" id="GO:0051301">
    <property type="term" value="P:cell division"/>
    <property type="evidence" value="ECO:0007669"/>
    <property type="project" value="UniProtKB-KW"/>
</dbReference>
<dbReference type="Pfam" id="PF09079">
    <property type="entry name" value="WHD_Cdc6"/>
    <property type="match status" value="1"/>
</dbReference>
<dbReference type="KEGG" id="dfa:DFA_07989"/>
<dbReference type="GO" id="GO:0005634">
    <property type="term" value="C:nucleus"/>
    <property type="evidence" value="ECO:0007669"/>
    <property type="project" value="UniProtKB-SubCell"/>
</dbReference>
<dbReference type="PIRSF" id="PIRSF001767">
    <property type="entry name" value="Cdc6"/>
    <property type="match status" value="1"/>
</dbReference>
<dbReference type="Gene3D" id="1.10.8.60">
    <property type="match status" value="1"/>
</dbReference>
<evidence type="ECO:0000313" key="12">
    <source>
        <dbReference type="Proteomes" id="UP000007797"/>
    </source>
</evidence>
<keyword evidence="6" id="KW-0131">Cell cycle</keyword>
<accession>F4Q4E6</accession>
<dbReference type="InterPro" id="IPR050311">
    <property type="entry name" value="ORC1/CDC6"/>
</dbReference>
<proteinExistence type="inferred from homology"/>
<reference evidence="12" key="1">
    <citation type="journal article" date="2011" name="Genome Res.">
        <title>Phylogeny-wide analysis of social amoeba genomes highlights ancient origins for complex intercellular communication.</title>
        <authorList>
            <person name="Heidel A.J."/>
            <person name="Lawal H.M."/>
            <person name="Felder M."/>
            <person name="Schilde C."/>
            <person name="Helps N.R."/>
            <person name="Tunggal B."/>
            <person name="Rivero F."/>
            <person name="John U."/>
            <person name="Schleicher M."/>
            <person name="Eichinger L."/>
            <person name="Platzer M."/>
            <person name="Noegel A.A."/>
            <person name="Schaap P."/>
            <person name="Gloeckner G."/>
        </authorList>
    </citation>
    <scope>NUCLEOTIDE SEQUENCE [LARGE SCALE GENOMIC DNA]</scope>
    <source>
        <strain evidence="12">SH3</strain>
    </source>
</reference>
<dbReference type="EMBL" id="GL883021">
    <property type="protein sequence ID" value="EGG17008.1"/>
    <property type="molecule type" value="Genomic_DNA"/>
</dbReference>
<keyword evidence="5" id="KW-0539">Nucleus</keyword>
<comment type="subcellular location">
    <subcellularLocation>
        <location evidence="1">Nucleus</location>
    </subcellularLocation>
</comment>
<dbReference type="GO" id="GO:0003688">
    <property type="term" value="F:DNA replication origin binding"/>
    <property type="evidence" value="ECO:0007669"/>
    <property type="project" value="TreeGrafter"/>
</dbReference>
<evidence type="ECO:0000256" key="5">
    <source>
        <dbReference type="ARBA" id="ARBA00023242"/>
    </source>
</evidence>
<dbReference type="STRING" id="1054147.F4Q4E6"/>
<dbReference type="Pfam" id="PF13401">
    <property type="entry name" value="AAA_22"/>
    <property type="match status" value="1"/>
</dbReference>
<feature type="region of interest" description="Disordered" evidence="7">
    <location>
        <begin position="398"/>
        <end position="432"/>
    </location>
</feature>
<dbReference type="PANTHER" id="PTHR10763">
    <property type="entry name" value="CELL DIVISION CONTROL PROTEIN 6-RELATED"/>
    <property type="match status" value="1"/>
</dbReference>
<evidence type="ECO:0000259" key="9">
    <source>
        <dbReference type="Pfam" id="PF13401"/>
    </source>
</evidence>
<dbReference type="SUPFAM" id="SSF46785">
    <property type="entry name" value="Winged helix' DNA-binding domain"/>
    <property type="match status" value="1"/>
</dbReference>
<dbReference type="GO" id="GO:0006270">
    <property type="term" value="P:DNA replication initiation"/>
    <property type="evidence" value="ECO:0007669"/>
    <property type="project" value="InterPro"/>
</dbReference>
<dbReference type="InterPro" id="IPR054425">
    <property type="entry name" value="Cdc6_ORC1-like_ATPase_lid"/>
</dbReference>
<dbReference type="GeneID" id="14869887"/>
<evidence type="ECO:0000256" key="6">
    <source>
        <dbReference type="ARBA" id="ARBA00023306"/>
    </source>
</evidence>
<evidence type="ECO:0000313" key="11">
    <source>
        <dbReference type="EMBL" id="EGG17008.1"/>
    </source>
</evidence>
<dbReference type="RefSeq" id="XP_004355492.1">
    <property type="nucleotide sequence ID" value="XM_004355439.1"/>
</dbReference>
<dbReference type="Gene3D" id="1.10.10.10">
    <property type="entry name" value="Winged helix-like DNA-binding domain superfamily/Winged helix DNA-binding domain"/>
    <property type="match status" value="1"/>
</dbReference>
<evidence type="ECO:0000256" key="7">
    <source>
        <dbReference type="SAM" id="MobiDB-lite"/>
    </source>
</evidence>
<feature type="domain" description="Cdc6/ORC1-like ATPase lid" evidence="10">
    <location>
        <begin position="202"/>
        <end position="257"/>
    </location>
</feature>
<dbReference type="SUPFAM" id="SSF52540">
    <property type="entry name" value="P-loop containing nucleoside triphosphate hydrolases"/>
    <property type="match status" value="1"/>
</dbReference>
<name>F4Q4E6_CACFS</name>
<dbReference type="InterPro" id="IPR036390">
    <property type="entry name" value="WH_DNA-bd_sf"/>
</dbReference>
<dbReference type="OrthoDB" id="1926878at2759"/>